<organism evidence="8 9">
    <name type="scientific">Mucor circinelloides f. circinelloides (strain 1006PhL)</name>
    <name type="common">Mucormycosis agent</name>
    <name type="synonym">Calyptromyces circinelloides</name>
    <dbReference type="NCBI Taxonomy" id="1220926"/>
    <lineage>
        <taxon>Eukaryota</taxon>
        <taxon>Fungi</taxon>
        <taxon>Fungi incertae sedis</taxon>
        <taxon>Mucoromycota</taxon>
        <taxon>Mucoromycotina</taxon>
        <taxon>Mucoromycetes</taxon>
        <taxon>Mucorales</taxon>
        <taxon>Mucorineae</taxon>
        <taxon>Mucoraceae</taxon>
        <taxon>Mucor</taxon>
    </lineage>
</organism>
<dbReference type="GO" id="GO:0005634">
    <property type="term" value="C:nucleus"/>
    <property type="evidence" value="ECO:0007669"/>
    <property type="project" value="UniProtKB-SubCell"/>
</dbReference>
<dbReference type="Proteomes" id="UP000014254">
    <property type="component" value="Unassembled WGS sequence"/>
</dbReference>
<proteinExistence type="predicted"/>
<dbReference type="OrthoDB" id="5778525at2759"/>
<evidence type="ECO:0000256" key="1">
    <source>
        <dbReference type="ARBA" id="ARBA00004123"/>
    </source>
</evidence>
<dbReference type="PANTHER" id="PTHR15741:SF27">
    <property type="entry name" value="TRANSCRIPTION FACTOR AP-4"/>
    <property type="match status" value="1"/>
</dbReference>
<evidence type="ECO:0000313" key="8">
    <source>
        <dbReference type="EMBL" id="EPB86096.1"/>
    </source>
</evidence>
<dbReference type="PANTHER" id="PTHR15741">
    <property type="entry name" value="BASIC HELIX-LOOP-HELIX ZIP TRANSCRIPTION FACTOR"/>
    <property type="match status" value="1"/>
</dbReference>
<dbReference type="SUPFAM" id="SSF47459">
    <property type="entry name" value="HLH, helix-loop-helix DNA-binding domain"/>
    <property type="match status" value="1"/>
</dbReference>
<evidence type="ECO:0000256" key="2">
    <source>
        <dbReference type="ARBA" id="ARBA00023015"/>
    </source>
</evidence>
<dbReference type="VEuPathDB" id="FungiDB:HMPREF1544_07084"/>
<dbReference type="FunCoup" id="S2J7I2">
    <property type="interactions" value="227"/>
</dbReference>
<keyword evidence="5" id="KW-0539">Nucleus</keyword>
<protein>
    <recommendedName>
        <fullName evidence="7">BHLH domain-containing protein</fullName>
    </recommendedName>
</protein>
<sequence>MSASPQYTMYPYYHYQPNTDLMKSSPISMASSTENECPRTPPTAINHTTGSTHLTSVPQGTTPSLMVNPLVPPPPPPPLSSSPLVQQLKSTEDRVKETIARANALPLELYQTEFLEYSTQQLSANRKRKRITAVAATDNEQETNKRYTKDQDARLSNDELRRQIHIQSEQKRRAQIKDGFEELKQHLPGCSQKKLSKAALLTRTVQQLEHMKKMQNELLAEVERLVKENSSLKKFAAAVDTHM</sequence>
<dbReference type="GO" id="GO:0000978">
    <property type="term" value="F:RNA polymerase II cis-regulatory region sequence-specific DNA binding"/>
    <property type="evidence" value="ECO:0007669"/>
    <property type="project" value="TreeGrafter"/>
</dbReference>
<dbReference type="InterPro" id="IPR011598">
    <property type="entry name" value="bHLH_dom"/>
</dbReference>
<evidence type="ECO:0000313" key="9">
    <source>
        <dbReference type="Proteomes" id="UP000014254"/>
    </source>
</evidence>
<comment type="subcellular location">
    <subcellularLocation>
        <location evidence="1">Nucleus</location>
    </subcellularLocation>
</comment>
<dbReference type="AlphaFoldDB" id="S2J7I2"/>
<dbReference type="EMBL" id="KE123996">
    <property type="protein sequence ID" value="EPB86096.1"/>
    <property type="molecule type" value="Genomic_DNA"/>
</dbReference>
<name>S2J7I2_MUCC1</name>
<dbReference type="STRING" id="1220926.S2J7I2"/>
<dbReference type="Gene3D" id="4.10.280.10">
    <property type="entry name" value="Helix-loop-helix DNA-binding domain"/>
    <property type="match status" value="1"/>
</dbReference>
<evidence type="ECO:0000259" key="7">
    <source>
        <dbReference type="PROSITE" id="PS50888"/>
    </source>
</evidence>
<evidence type="ECO:0000256" key="3">
    <source>
        <dbReference type="ARBA" id="ARBA00023125"/>
    </source>
</evidence>
<reference evidence="9" key="1">
    <citation type="submission" date="2013-05" db="EMBL/GenBank/DDBJ databases">
        <title>The Genome sequence of Mucor circinelloides f. circinelloides 1006PhL.</title>
        <authorList>
            <consortium name="The Broad Institute Genomics Platform"/>
            <person name="Cuomo C."/>
            <person name="Earl A."/>
            <person name="Findley K."/>
            <person name="Lee S.C."/>
            <person name="Walker B."/>
            <person name="Young S."/>
            <person name="Zeng Q."/>
            <person name="Gargeya S."/>
            <person name="Fitzgerald M."/>
            <person name="Haas B."/>
            <person name="Abouelleil A."/>
            <person name="Allen A.W."/>
            <person name="Alvarado L."/>
            <person name="Arachchi H.M."/>
            <person name="Berlin A.M."/>
            <person name="Chapman S.B."/>
            <person name="Gainer-Dewar J."/>
            <person name="Goldberg J."/>
            <person name="Griggs A."/>
            <person name="Gujja S."/>
            <person name="Hansen M."/>
            <person name="Howarth C."/>
            <person name="Imamovic A."/>
            <person name="Ireland A."/>
            <person name="Larimer J."/>
            <person name="McCowan C."/>
            <person name="Murphy C."/>
            <person name="Pearson M."/>
            <person name="Poon T.W."/>
            <person name="Priest M."/>
            <person name="Roberts A."/>
            <person name="Saif S."/>
            <person name="Shea T."/>
            <person name="Sisk P."/>
            <person name="Sykes S."/>
            <person name="Wortman J."/>
            <person name="Nusbaum C."/>
            <person name="Birren B."/>
        </authorList>
    </citation>
    <scope>NUCLEOTIDE SEQUENCE [LARGE SCALE GENOMIC DNA]</scope>
    <source>
        <strain evidence="9">1006PhL</strain>
    </source>
</reference>
<dbReference type="InterPro" id="IPR036638">
    <property type="entry name" value="HLH_DNA-bd_sf"/>
</dbReference>
<keyword evidence="9" id="KW-1185">Reference proteome</keyword>
<keyword evidence="2" id="KW-0805">Transcription regulation</keyword>
<feature type="domain" description="BHLH" evidence="7">
    <location>
        <begin position="160"/>
        <end position="211"/>
    </location>
</feature>
<evidence type="ECO:0000256" key="4">
    <source>
        <dbReference type="ARBA" id="ARBA00023163"/>
    </source>
</evidence>
<keyword evidence="4" id="KW-0804">Transcription</keyword>
<feature type="compositionally biased region" description="Polar residues" evidence="6">
    <location>
        <begin position="43"/>
        <end position="57"/>
    </location>
</feature>
<feature type="region of interest" description="Disordered" evidence="6">
    <location>
        <begin position="29"/>
        <end position="57"/>
    </location>
</feature>
<gene>
    <name evidence="8" type="ORF">HMPREF1544_07084</name>
</gene>
<dbReference type="InParanoid" id="S2J7I2"/>
<dbReference type="CDD" id="cd11405">
    <property type="entry name" value="bHLHzip_MLXIP_like"/>
    <property type="match status" value="1"/>
</dbReference>
<keyword evidence="3" id="KW-0238">DNA-binding</keyword>
<dbReference type="InterPro" id="IPR052207">
    <property type="entry name" value="Max-like/E-box_TFs"/>
</dbReference>
<dbReference type="SMART" id="SM00353">
    <property type="entry name" value="HLH"/>
    <property type="match status" value="1"/>
</dbReference>
<dbReference type="PROSITE" id="PS50888">
    <property type="entry name" value="BHLH"/>
    <property type="match status" value="1"/>
</dbReference>
<evidence type="ECO:0000256" key="5">
    <source>
        <dbReference type="ARBA" id="ARBA00023242"/>
    </source>
</evidence>
<dbReference type="GO" id="GO:0046983">
    <property type="term" value="F:protein dimerization activity"/>
    <property type="evidence" value="ECO:0007669"/>
    <property type="project" value="InterPro"/>
</dbReference>
<accession>S2J7I2</accession>
<evidence type="ECO:0000256" key="6">
    <source>
        <dbReference type="SAM" id="MobiDB-lite"/>
    </source>
</evidence>
<dbReference type="GO" id="GO:0000981">
    <property type="term" value="F:DNA-binding transcription factor activity, RNA polymerase II-specific"/>
    <property type="evidence" value="ECO:0007669"/>
    <property type="project" value="TreeGrafter"/>
</dbReference>
<dbReference type="Pfam" id="PF00010">
    <property type="entry name" value="HLH"/>
    <property type="match status" value="1"/>
</dbReference>
<dbReference type="OMA" id="TENECPR"/>